<dbReference type="AlphaFoldDB" id="A0A016TQ17"/>
<comment type="caution">
    <text evidence="1">The sequence shown here is derived from an EMBL/GenBank/DDBJ whole genome shotgun (WGS) entry which is preliminary data.</text>
</comment>
<name>A0A016TQ17_9BILA</name>
<reference evidence="2" key="1">
    <citation type="journal article" date="2015" name="Nat. Genet.">
        <title>The genome and transcriptome of the zoonotic hookworm Ancylostoma ceylanicum identify infection-specific gene families.</title>
        <authorList>
            <person name="Schwarz E.M."/>
            <person name="Hu Y."/>
            <person name="Antoshechkin I."/>
            <person name="Miller M.M."/>
            <person name="Sternberg P.W."/>
            <person name="Aroian R.V."/>
        </authorList>
    </citation>
    <scope>NUCLEOTIDE SEQUENCE</scope>
    <source>
        <strain evidence="2">HY135</strain>
    </source>
</reference>
<keyword evidence="2" id="KW-1185">Reference proteome</keyword>
<accession>A0A016TQ17</accession>
<organism evidence="1 2">
    <name type="scientific">Ancylostoma ceylanicum</name>
    <dbReference type="NCBI Taxonomy" id="53326"/>
    <lineage>
        <taxon>Eukaryota</taxon>
        <taxon>Metazoa</taxon>
        <taxon>Ecdysozoa</taxon>
        <taxon>Nematoda</taxon>
        <taxon>Chromadorea</taxon>
        <taxon>Rhabditida</taxon>
        <taxon>Rhabditina</taxon>
        <taxon>Rhabditomorpha</taxon>
        <taxon>Strongyloidea</taxon>
        <taxon>Ancylostomatidae</taxon>
        <taxon>Ancylostomatinae</taxon>
        <taxon>Ancylostoma</taxon>
    </lineage>
</organism>
<protein>
    <submittedName>
        <fullName evidence="1">Uncharacterized protein</fullName>
    </submittedName>
</protein>
<gene>
    <name evidence="1" type="primary">Acey_s0085.g1819</name>
    <name evidence="1" type="ORF">Y032_0085g1819</name>
</gene>
<evidence type="ECO:0000313" key="2">
    <source>
        <dbReference type="Proteomes" id="UP000024635"/>
    </source>
</evidence>
<dbReference type="Proteomes" id="UP000024635">
    <property type="component" value="Unassembled WGS sequence"/>
</dbReference>
<dbReference type="EMBL" id="JARK01001421">
    <property type="protein sequence ID" value="EYC04836.1"/>
    <property type="molecule type" value="Genomic_DNA"/>
</dbReference>
<evidence type="ECO:0000313" key="1">
    <source>
        <dbReference type="EMBL" id="EYC04836.1"/>
    </source>
</evidence>
<sequence length="69" mass="8110">MKRSSALKEVFAHTNFLKYIGDMIIFQTCYFRGILKNDCWKMPLINDTERTNIVEKTKTSHLNFFSAVC</sequence>
<proteinExistence type="predicted"/>